<dbReference type="EMBL" id="MU267589">
    <property type="protein sequence ID" value="KAH7916753.1"/>
    <property type="molecule type" value="Genomic_DNA"/>
</dbReference>
<reference evidence="1" key="1">
    <citation type="journal article" date="2021" name="New Phytol.">
        <title>Evolutionary innovations through gain and loss of genes in the ectomycorrhizal Boletales.</title>
        <authorList>
            <person name="Wu G."/>
            <person name="Miyauchi S."/>
            <person name="Morin E."/>
            <person name="Kuo A."/>
            <person name="Drula E."/>
            <person name="Varga T."/>
            <person name="Kohler A."/>
            <person name="Feng B."/>
            <person name="Cao Y."/>
            <person name="Lipzen A."/>
            <person name="Daum C."/>
            <person name="Hundley H."/>
            <person name="Pangilinan J."/>
            <person name="Johnson J."/>
            <person name="Barry K."/>
            <person name="LaButti K."/>
            <person name="Ng V."/>
            <person name="Ahrendt S."/>
            <person name="Min B."/>
            <person name="Choi I.G."/>
            <person name="Park H."/>
            <person name="Plett J.M."/>
            <person name="Magnuson J."/>
            <person name="Spatafora J.W."/>
            <person name="Nagy L.G."/>
            <person name="Henrissat B."/>
            <person name="Grigoriev I.V."/>
            <person name="Yang Z.L."/>
            <person name="Xu J."/>
            <person name="Martin F.M."/>
        </authorList>
    </citation>
    <scope>NUCLEOTIDE SEQUENCE</scope>
    <source>
        <strain evidence="1">ATCC 28755</strain>
    </source>
</reference>
<evidence type="ECO:0000313" key="1">
    <source>
        <dbReference type="EMBL" id="KAH7916753.1"/>
    </source>
</evidence>
<keyword evidence="2" id="KW-1185">Reference proteome</keyword>
<accession>A0ACB8AVD5</accession>
<comment type="caution">
    <text evidence="1">The sequence shown here is derived from an EMBL/GenBank/DDBJ whole genome shotgun (WGS) entry which is preliminary data.</text>
</comment>
<dbReference type="Proteomes" id="UP000790377">
    <property type="component" value="Unassembled WGS sequence"/>
</dbReference>
<sequence>MLIPRLGLPLFHRPISQTLRSPTHCGRKAFNILNASKFHGQTRSLEQLTFPLPQTFFITRQIPKLITPERFSLSGFLQFARTRIRNATHRDGLLNRSPLRQPRPPNRKSPFQWLDSIKPQTIFWGIIALNVGVFLAWQAAINTWQVSKDPTLLLLMRKNFLVNYQNVSSGRIWTLITSCFSHQEVSHALFNGLTFFFMGPAVMGVLGNRRFLGLYLLGGLCCSLASLTWNRLYKNEVISSLGASGSIMAMIAFYACMFPRNKFYIFLVIPCPAWAFLPGVLLFDVFRTVTDVKTKTDTAGHVGGLLTGIAYYLSRVALRR</sequence>
<gene>
    <name evidence="1" type="ORF">BJ138DRAFT_994952</name>
</gene>
<organism evidence="1 2">
    <name type="scientific">Hygrophoropsis aurantiaca</name>
    <dbReference type="NCBI Taxonomy" id="72124"/>
    <lineage>
        <taxon>Eukaryota</taxon>
        <taxon>Fungi</taxon>
        <taxon>Dikarya</taxon>
        <taxon>Basidiomycota</taxon>
        <taxon>Agaricomycotina</taxon>
        <taxon>Agaricomycetes</taxon>
        <taxon>Agaricomycetidae</taxon>
        <taxon>Boletales</taxon>
        <taxon>Coniophorineae</taxon>
        <taxon>Hygrophoropsidaceae</taxon>
        <taxon>Hygrophoropsis</taxon>
    </lineage>
</organism>
<proteinExistence type="predicted"/>
<name>A0ACB8AVD5_9AGAM</name>
<evidence type="ECO:0000313" key="2">
    <source>
        <dbReference type="Proteomes" id="UP000790377"/>
    </source>
</evidence>
<protein>
    <submittedName>
        <fullName evidence="1">Uncharacterized protein</fullName>
    </submittedName>
</protein>